<reference evidence="1 2" key="1">
    <citation type="submission" date="2020-08" db="EMBL/GenBank/DDBJ databases">
        <title>Genomic Encyclopedia of Type Strains, Phase III (KMG-III): the genomes of soil and plant-associated and newly described type strains.</title>
        <authorList>
            <person name="Whitman W."/>
        </authorList>
    </citation>
    <scope>NUCLEOTIDE SEQUENCE [LARGE SCALE GENOMIC DNA]</scope>
    <source>
        <strain evidence="1 2">CECT 8840</strain>
    </source>
</reference>
<proteinExistence type="predicted"/>
<organism evidence="1 2">
    <name type="scientific">Streptosporangium saharense</name>
    <dbReference type="NCBI Taxonomy" id="1706840"/>
    <lineage>
        <taxon>Bacteria</taxon>
        <taxon>Bacillati</taxon>
        <taxon>Actinomycetota</taxon>
        <taxon>Actinomycetes</taxon>
        <taxon>Streptosporangiales</taxon>
        <taxon>Streptosporangiaceae</taxon>
        <taxon>Streptosporangium</taxon>
    </lineage>
</organism>
<accession>A0A7W7QWQ5</accession>
<evidence type="ECO:0000313" key="1">
    <source>
        <dbReference type="EMBL" id="MBB4920989.1"/>
    </source>
</evidence>
<name>A0A7W7QWQ5_9ACTN</name>
<dbReference type="RefSeq" id="WP_184725833.1">
    <property type="nucleotide sequence ID" value="NZ_JACHJP010000022.1"/>
</dbReference>
<protein>
    <submittedName>
        <fullName evidence="1">Uncharacterized protein</fullName>
    </submittedName>
</protein>
<gene>
    <name evidence="1" type="ORF">FHS44_008142</name>
</gene>
<dbReference type="AlphaFoldDB" id="A0A7W7QWQ5"/>
<comment type="caution">
    <text evidence="1">The sequence shown here is derived from an EMBL/GenBank/DDBJ whole genome shotgun (WGS) entry which is preliminary data.</text>
</comment>
<keyword evidence="2" id="KW-1185">Reference proteome</keyword>
<evidence type="ECO:0000313" key="2">
    <source>
        <dbReference type="Proteomes" id="UP000552644"/>
    </source>
</evidence>
<dbReference type="Proteomes" id="UP000552644">
    <property type="component" value="Unassembled WGS sequence"/>
</dbReference>
<dbReference type="EMBL" id="JACHJP010000022">
    <property type="protein sequence ID" value="MBB4920989.1"/>
    <property type="molecule type" value="Genomic_DNA"/>
</dbReference>
<sequence length="45" mass="4795">MSAVDGSWKDGVITGGDLYVGLWTVRHPDGTVTTEKGPDMMSETP</sequence>